<keyword evidence="2 3" id="KW-0040">ANK repeat</keyword>
<dbReference type="Gene3D" id="1.25.40.20">
    <property type="entry name" value="Ankyrin repeat-containing domain"/>
    <property type="match status" value="4"/>
</dbReference>
<evidence type="ECO:0008006" key="6">
    <source>
        <dbReference type="Google" id="ProtNLM"/>
    </source>
</evidence>
<reference evidence="4 5" key="1">
    <citation type="submission" date="2024-02" db="EMBL/GenBank/DDBJ databases">
        <authorList>
            <person name="Chen Y."/>
            <person name="Shah S."/>
            <person name="Dougan E. K."/>
            <person name="Thang M."/>
            <person name="Chan C."/>
        </authorList>
    </citation>
    <scope>NUCLEOTIDE SEQUENCE [LARGE SCALE GENOMIC DNA]</scope>
</reference>
<feature type="repeat" description="ANK" evidence="3">
    <location>
        <begin position="193"/>
        <end position="225"/>
    </location>
</feature>
<feature type="repeat" description="ANK" evidence="3">
    <location>
        <begin position="125"/>
        <end position="157"/>
    </location>
</feature>
<accession>A0ABP0HX34</accession>
<dbReference type="InterPro" id="IPR002110">
    <property type="entry name" value="Ankyrin_rpt"/>
</dbReference>
<dbReference type="PANTHER" id="PTHR24180">
    <property type="entry name" value="CYCLIN-DEPENDENT KINASE INHIBITOR 2C-RELATED"/>
    <property type="match status" value="1"/>
</dbReference>
<dbReference type="CDD" id="cd17039">
    <property type="entry name" value="Ubl_ubiquitin_like"/>
    <property type="match status" value="1"/>
</dbReference>
<dbReference type="Pfam" id="PF12796">
    <property type="entry name" value="Ank_2"/>
    <property type="match status" value="3"/>
</dbReference>
<dbReference type="SMART" id="SM00248">
    <property type="entry name" value="ANK"/>
    <property type="match status" value="7"/>
</dbReference>
<dbReference type="PANTHER" id="PTHR24180:SF45">
    <property type="entry name" value="POLY [ADP-RIBOSE] POLYMERASE TANKYRASE"/>
    <property type="match status" value="1"/>
</dbReference>
<dbReference type="InterPro" id="IPR051637">
    <property type="entry name" value="Ank_repeat_dom-contain_49"/>
</dbReference>
<sequence>MAQAYSITPLDSEGAAMQVVAVSGNAIAQLDEDELHYMVESGQSVRDLKRLLSAQVGCSRFQQRLFSDELGELEDDLALRTLSSVQLIILPLCAPDKTMEEELLRGCAENNVAQIEWLLQKPLDPNRDGLVLAASCGHLEVVRLLLEAGVDKDAADTDGWTALHIAAENGHSEVVRLLLEAGADKDAADIHFNGWTALHFSARNGHLEVARLLLEARADKDAATADGLTALHIAAREGYSALKVVRLLCEAGADKDAADIGGSTALHFAARNGHLEVVRLLLEAGADKDAADTDGSTALHFAARNGHLKVVQLLREAGADKDAADTDGCTALGFAAYNGNGHLEVVRSLPEAGTDTQGWTASTLATSCNHEGEQGSWPIV</sequence>
<gene>
    <name evidence="4" type="ORF">CCMP2556_LOCUS3547</name>
</gene>
<comment type="caution">
    <text evidence="4">The sequence shown here is derived from an EMBL/GenBank/DDBJ whole genome shotgun (WGS) entry which is preliminary data.</text>
</comment>
<organism evidence="4 5">
    <name type="scientific">Durusdinium trenchii</name>
    <dbReference type="NCBI Taxonomy" id="1381693"/>
    <lineage>
        <taxon>Eukaryota</taxon>
        <taxon>Sar</taxon>
        <taxon>Alveolata</taxon>
        <taxon>Dinophyceae</taxon>
        <taxon>Suessiales</taxon>
        <taxon>Symbiodiniaceae</taxon>
        <taxon>Durusdinium</taxon>
    </lineage>
</organism>
<evidence type="ECO:0000313" key="5">
    <source>
        <dbReference type="Proteomes" id="UP001642484"/>
    </source>
</evidence>
<evidence type="ECO:0000256" key="3">
    <source>
        <dbReference type="PROSITE-ProRule" id="PRU00023"/>
    </source>
</evidence>
<protein>
    <recommendedName>
        <fullName evidence="6">Ankyrin repeat domain-containing protein 50</fullName>
    </recommendedName>
</protein>
<keyword evidence="5" id="KW-1185">Reference proteome</keyword>
<proteinExistence type="predicted"/>
<dbReference type="EMBL" id="CAXAMN010001414">
    <property type="protein sequence ID" value="CAK8994202.1"/>
    <property type="molecule type" value="Genomic_DNA"/>
</dbReference>
<dbReference type="PROSITE" id="PS50297">
    <property type="entry name" value="ANK_REP_REGION"/>
    <property type="match status" value="6"/>
</dbReference>
<dbReference type="PROSITE" id="PS50088">
    <property type="entry name" value="ANK_REPEAT"/>
    <property type="match status" value="6"/>
</dbReference>
<evidence type="ECO:0000313" key="4">
    <source>
        <dbReference type="EMBL" id="CAK8994202.1"/>
    </source>
</evidence>
<keyword evidence="1" id="KW-0677">Repeat</keyword>
<dbReference type="InterPro" id="IPR036770">
    <property type="entry name" value="Ankyrin_rpt-contain_sf"/>
</dbReference>
<evidence type="ECO:0000256" key="1">
    <source>
        <dbReference type="ARBA" id="ARBA00022737"/>
    </source>
</evidence>
<feature type="repeat" description="ANK" evidence="3">
    <location>
        <begin position="294"/>
        <end position="326"/>
    </location>
</feature>
<dbReference type="SUPFAM" id="SSF48403">
    <property type="entry name" value="Ankyrin repeat"/>
    <property type="match status" value="1"/>
</dbReference>
<feature type="repeat" description="ANK" evidence="3">
    <location>
        <begin position="158"/>
        <end position="190"/>
    </location>
</feature>
<name>A0ABP0HX34_9DINO</name>
<feature type="repeat" description="ANK" evidence="3">
    <location>
        <begin position="261"/>
        <end position="293"/>
    </location>
</feature>
<dbReference type="Proteomes" id="UP001642484">
    <property type="component" value="Unassembled WGS sequence"/>
</dbReference>
<dbReference type="PRINTS" id="PR01415">
    <property type="entry name" value="ANKYRIN"/>
</dbReference>
<feature type="repeat" description="ANK" evidence="3">
    <location>
        <begin position="226"/>
        <end position="260"/>
    </location>
</feature>
<evidence type="ECO:0000256" key="2">
    <source>
        <dbReference type="ARBA" id="ARBA00023043"/>
    </source>
</evidence>